<dbReference type="OrthoDB" id="8969464at2"/>
<dbReference type="InterPro" id="IPR013767">
    <property type="entry name" value="PAS_fold"/>
</dbReference>
<dbReference type="InterPro" id="IPR000014">
    <property type="entry name" value="PAS"/>
</dbReference>
<dbReference type="Gene3D" id="3.30.450.20">
    <property type="entry name" value="PAS domain"/>
    <property type="match status" value="1"/>
</dbReference>
<feature type="domain" description="HTH crp-type" evidence="5">
    <location>
        <begin position="396"/>
        <end position="462"/>
    </location>
</feature>
<feature type="domain" description="PAS" evidence="4">
    <location>
        <begin position="4"/>
        <end position="48"/>
    </location>
</feature>
<dbReference type="InterPro" id="IPR035965">
    <property type="entry name" value="PAS-like_dom_sf"/>
</dbReference>
<dbReference type="PANTHER" id="PTHR44757">
    <property type="entry name" value="DIGUANYLATE CYCLASE DGCP"/>
    <property type="match status" value="1"/>
</dbReference>
<dbReference type="Pfam" id="PF00989">
    <property type="entry name" value="PAS"/>
    <property type="match status" value="1"/>
</dbReference>
<keyword evidence="7" id="KW-1185">Reference proteome</keyword>
<dbReference type="SUPFAM" id="SSF55785">
    <property type="entry name" value="PYP-like sensor domain (PAS domain)"/>
    <property type="match status" value="1"/>
</dbReference>
<evidence type="ECO:0000256" key="3">
    <source>
        <dbReference type="ARBA" id="ARBA00023163"/>
    </source>
</evidence>
<reference evidence="6 7" key="1">
    <citation type="submission" date="2017-09" db="EMBL/GenBank/DDBJ databases">
        <title>The draft genome sequences of Marinobacter guineae M3B.</title>
        <authorList>
            <person name="Cao J."/>
        </authorList>
    </citation>
    <scope>NUCLEOTIDE SEQUENCE [LARGE SCALE GENOMIC DNA]</scope>
    <source>
        <strain evidence="6 7">M3B</strain>
    </source>
</reference>
<dbReference type="RefSeq" id="WP_099619392.1">
    <property type="nucleotide sequence ID" value="NZ_KZ319341.1"/>
</dbReference>
<dbReference type="SMART" id="SM00091">
    <property type="entry name" value="PAS"/>
    <property type="match status" value="1"/>
</dbReference>
<evidence type="ECO:0000259" key="5">
    <source>
        <dbReference type="PROSITE" id="PS51063"/>
    </source>
</evidence>
<evidence type="ECO:0008006" key="8">
    <source>
        <dbReference type="Google" id="ProtNLM"/>
    </source>
</evidence>
<name>A0A2G1VCZ3_9GAMM</name>
<evidence type="ECO:0000313" key="6">
    <source>
        <dbReference type="EMBL" id="PHQ24616.1"/>
    </source>
</evidence>
<dbReference type="SUPFAM" id="SSF51206">
    <property type="entry name" value="cAMP-binding domain-like"/>
    <property type="match status" value="1"/>
</dbReference>
<keyword evidence="1" id="KW-0805">Transcription regulation</keyword>
<sequence>MKRAEQDLQRIIDAAPTGMIVINKVGSITLANTQAALLFGYSPEELIGMPVDALVPSLVRSQHSHLGADFLEGPGAQRMGPEREIEGLRKDGTQFSLDVGLSSYGEGDDFRVIAAFSDTTELKHAQKEVERAAFEDRLTGLLSPEGFAQRLEEHPRNKTLHPASPIVVVDIKALEHQTRETVDMTTKLRHATRSPSPVGVNCSPAKTCLRNKGCASAQTLITHAHRVIRKFCRSTLRKLEWPERRRETVMMTEGCERERNSIIETLPGKEGHRFAAKCHRTALNQGDVLCESNQDLQKAYFPTSGVISLAMTLDDRSPLELGLIGRDGMLGATLSLGILAAPMRAIVQVAGASLVMATAQLEQELRANARLLELVHHYQFRLMMQTLQTAACIHFHEIEPRLARWLLMTQELGLTDTVHLTHSQLAHALGVRRSGITLAVCSLHRRGLISHSRGEIRILDHAGLESAACDCHATLINRYRMVFGKDTGGQTTSRK</sequence>
<organism evidence="6 7">
    <name type="scientific">Marinobacter guineae</name>
    <dbReference type="NCBI Taxonomy" id="432303"/>
    <lineage>
        <taxon>Bacteria</taxon>
        <taxon>Pseudomonadati</taxon>
        <taxon>Pseudomonadota</taxon>
        <taxon>Gammaproteobacteria</taxon>
        <taxon>Pseudomonadales</taxon>
        <taxon>Marinobacteraceae</taxon>
        <taxon>Marinobacter</taxon>
    </lineage>
</organism>
<protein>
    <recommendedName>
        <fullName evidence="8">Crp/Fnr family transcriptional regulator</fullName>
    </recommendedName>
</protein>
<dbReference type="InterPro" id="IPR018490">
    <property type="entry name" value="cNMP-bd_dom_sf"/>
</dbReference>
<proteinExistence type="predicted"/>
<keyword evidence="3" id="KW-0804">Transcription</keyword>
<dbReference type="Gene3D" id="2.60.120.10">
    <property type="entry name" value="Jelly Rolls"/>
    <property type="match status" value="1"/>
</dbReference>
<evidence type="ECO:0000256" key="2">
    <source>
        <dbReference type="ARBA" id="ARBA00023125"/>
    </source>
</evidence>
<keyword evidence="2" id="KW-0238">DNA-binding</keyword>
<dbReference type="PROSITE" id="PS51063">
    <property type="entry name" value="HTH_CRP_2"/>
    <property type="match status" value="1"/>
</dbReference>
<dbReference type="InterPro" id="IPR052155">
    <property type="entry name" value="Biofilm_reg_signaling"/>
</dbReference>
<dbReference type="Proteomes" id="UP000229044">
    <property type="component" value="Unassembled WGS sequence"/>
</dbReference>
<dbReference type="CDD" id="cd00130">
    <property type="entry name" value="PAS"/>
    <property type="match status" value="1"/>
</dbReference>
<dbReference type="PROSITE" id="PS50112">
    <property type="entry name" value="PAS"/>
    <property type="match status" value="1"/>
</dbReference>
<accession>A0A2G1VCZ3</accession>
<comment type="caution">
    <text evidence="6">The sequence shown here is derived from an EMBL/GenBank/DDBJ whole genome shotgun (WGS) entry which is preliminary data.</text>
</comment>
<gene>
    <name evidence="6" type="ORF">CLH62_17150</name>
</gene>
<dbReference type="EMBL" id="NTFI01000005">
    <property type="protein sequence ID" value="PHQ24616.1"/>
    <property type="molecule type" value="Genomic_DNA"/>
</dbReference>
<dbReference type="InterPro" id="IPR036390">
    <property type="entry name" value="WH_DNA-bd_sf"/>
</dbReference>
<dbReference type="GO" id="GO:0003677">
    <property type="term" value="F:DNA binding"/>
    <property type="evidence" value="ECO:0007669"/>
    <property type="project" value="UniProtKB-KW"/>
</dbReference>
<dbReference type="InterPro" id="IPR012318">
    <property type="entry name" value="HTH_CRP"/>
</dbReference>
<dbReference type="SUPFAM" id="SSF46785">
    <property type="entry name" value="Winged helix' DNA-binding domain"/>
    <property type="match status" value="1"/>
</dbReference>
<dbReference type="GO" id="GO:0006355">
    <property type="term" value="P:regulation of DNA-templated transcription"/>
    <property type="evidence" value="ECO:0007669"/>
    <property type="project" value="InterPro"/>
</dbReference>
<dbReference type="PANTHER" id="PTHR44757:SF2">
    <property type="entry name" value="BIOFILM ARCHITECTURE MAINTENANCE PROTEIN MBAA"/>
    <property type="match status" value="1"/>
</dbReference>
<evidence type="ECO:0000313" key="7">
    <source>
        <dbReference type="Proteomes" id="UP000229044"/>
    </source>
</evidence>
<dbReference type="AlphaFoldDB" id="A0A2G1VCZ3"/>
<evidence type="ECO:0000256" key="1">
    <source>
        <dbReference type="ARBA" id="ARBA00023015"/>
    </source>
</evidence>
<evidence type="ECO:0000259" key="4">
    <source>
        <dbReference type="PROSITE" id="PS50112"/>
    </source>
</evidence>
<dbReference type="NCBIfam" id="TIGR00229">
    <property type="entry name" value="sensory_box"/>
    <property type="match status" value="1"/>
</dbReference>
<dbReference type="Pfam" id="PF13545">
    <property type="entry name" value="HTH_Crp_2"/>
    <property type="match status" value="1"/>
</dbReference>
<dbReference type="InterPro" id="IPR014710">
    <property type="entry name" value="RmlC-like_jellyroll"/>
</dbReference>